<feature type="active site" evidence="1">
    <location>
        <position position="45"/>
    </location>
</feature>
<dbReference type="InterPro" id="IPR035965">
    <property type="entry name" value="PAS-like_dom_sf"/>
</dbReference>
<dbReference type="Pfam" id="PF13596">
    <property type="entry name" value="PAS_10"/>
    <property type="match status" value="1"/>
</dbReference>
<evidence type="ECO:0000313" key="5">
    <source>
        <dbReference type="EMBL" id="MXN19201.1"/>
    </source>
</evidence>
<dbReference type="GO" id="GO:0008984">
    <property type="term" value="F:protein-glutamate methylesterase activity"/>
    <property type="evidence" value="ECO:0007669"/>
    <property type="project" value="InterPro"/>
</dbReference>
<dbReference type="GO" id="GO:0000156">
    <property type="term" value="F:phosphorelay response regulator activity"/>
    <property type="evidence" value="ECO:0007669"/>
    <property type="project" value="InterPro"/>
</dbReference>
<dbReference type="GO" id="GO:0005737">
    <property type="term" value="C:cytoplasm"/>
    <property type="evidence" value="ECO:0007669"/>
    <property type="project" value="InterPro"/>
</dbReference>
<dbReference type="GO" id="GO:0006935">
    <property type="term" value="P:chemotaxis"/>
    <property type="evidence" value="ECO:0007669"/>
    <property type="project" value="UniProtKB-UniRule"/>
</dbReference>
<gene>
    <name evidence="5" type="ORF">GR170_15270</name>
</gene>
<feature type="region of interest" description="Disordered" evidence="2">
    <location>
        <begin position="693"/>
        <end position="720"/>
    </location>
</feature>
<evidence type="ECO:0000259" key="3">
    <source>
        <dbReference type="PROSITE" id="PS50122"/>
    </source>
</evidence>
<feature type="active site" evidence="1">
    <location>
        <position position="18"/>
    </location>
</feature>
<keyword evidence="1" id="KW-0145">Chemotaxis</keyword>
<dbReference type="InterPro" id="IPR022641">
    <property type="entry name" value="CheR_N"/>
</dbReference>
<dbReference type="Pfam" id="PF03705">
    <property type="entry name" value="CheR_N"/>
    <property type="match status" value="1"/>
</dbReference>
<dbReference type="GO" id="GO:0016301">
    <property type="term" value="F:kinase activity"/>
    <property type="evidence" value="ECO:0007669"/>
    <property type="project" value="UniProtKB-KW"/>
</dbReference>
<keyword evidence="5" id="KW-0808">Transferase</keyword>
<dbReference type="SMART" id="SM00138">
    <property type="entry name" value="MeTrc"/>
    <property type="match status" value="1"/>
</dbReference>
<evidence type="ECO:0000256" key="2">
    <source>
        <dbReference type="SAM" id="MobiDB-lite"/>
    </source>
</evidence>
<reference evidence="5 6" key="1">
    <citation type="submission" date="2019-12" db="EMBL/GenBank/DDBJ databases">
        <authorList>
            <person name="Li M."/>
        </authorList>
    </citation>
    <scope>NUCLEOTIDE SEQUENCE [LARGE SCALE GENOMIC DNA]</scope>
    <source>
        <strain evidence="5 6">GBMRC 2024</strain>
    </source>
</reference>
<dbReference type="PROSITE" id="PS50122">
    <property type="entry name" value="CHEB"/>
    <property type="match status" value="1"/>
</dbReference>
<dbReference type="InterPro" id="IPR050903">
    <property type="entry name" value="Bact_Chemotaxis_MeTrfase"/>
</dbReference>
<dbReference type="SUPFAM" id="SSF53335">
    <property type="entry name" value="S-adenosyl-L-methionine-dependent methyltransferases"/>
    <property type="match status" value="1"/>
</dbReference>
<dbReference type="Pfam" id="PF01739">
    <property type="entry name" value="CheR"/>
    <property type="match status" value="1"/>
</dbReference>
<dbReference type="Gene3D" id="3.40.50.180">
    <property type="entry name" value="Methylesterase CheB, C-terminal domain"/>
    <property type="match status" value="1"/>
</dbReference>
<dbReference type="PANTHER" id="PTHR24422:SF10">
    <property type="entry name" value="CHEMOTAXIS PROTEIN METHYLTRANSFERASE 2"/>
    <property type="match status" value="1"/>
</dbReference>
<dbReference type="Proteomes" id="UP000477911">
    <property type="component" value="Unassembled WGS sequence"/>
</dbReference>
<dbReference type="Pfam" id="PF01339">
    <property type="entry name" value="CheB_methylest"/>
    <property type="match status" value="1"/>
</dbReference>
<feature type="active site" evidence="1">
    <location>
        <position position="138"/>
    </location>
</feature>
<comment type="caution">
    <text evidence="5">The sequence shown here is derived from an EMBL/GenBank/DDBJ whole genome shotgun (WGS) entry which is preliminary data.</text>
</comment>
<dbReference type="SUPFAM" id="SSF52738">
    <property type="entry name" value="Methylesterase CheB, C-terminal domain"/>
    <property type="match status" value="1"/>
</dbReference>
<dbReference type="EMBL" id="WUMU01000017">
    <property type="protein sequence ID" value="MXN19201.1"/>
    <property type="molecule type" value="Genomic_DNA"/>
</dbReference>
<keyword evidence="5" id="KW-0418">Kinase</keyword>
<dbReference type="SUPFAM" id="SSF47757">
    <property type="entry name" value="Chemotaxis receptor methyltransferase CheR, N-terminal domain"/>
    <property type="match status" value="1"/>
</dbReference>
<dbReference type="PROSITE" id="PS50123">
    <property type="entry name" value="CHER"/>
    <property type="match status" value="1"/>
</dbReference>
<feature type="domain" description="CheR-type methyltransferase" evidence="4">
    <location>
        <begin position="215"/>
        <end position="470"/>
    </location>
</feature>
<dbReference type="SUPFAM" id="SSF55785">
    <property type="entry name" value="PYP-like sensor domain (PAS domain)"/>
    <property type="match status" value="1"/>
</dbReference>
<proteinExistence type="predicted"/>
<organism evidence="5 6">
    <name type="scientific">Pseudooceanicola albus</name>
    <dbReference type="NCBI Taxonomy" id="2692189"/>
    <lineage>
        <taxon>Bacteria</taxon>
        <taxon>Pseudomonadati</taxon>
        <taxon>Pseudomonadota</taxon>
        <taxon>Alphaproteobacteria</taxon>
        <taxon>Rhodobacterales</taxon>
        <taxon>Paracoccaceae</taxon>
        <taxon>Pseudooceanicola</taxon>
    </lineage>
</organism>
<dbReference type="InterPro" id="IPR029063">
    <property type="entry name" value="SAM-dependent_MTases_sf"/>
</dbReference>
<feature type="domain" description="CheB-type methylesterase" evidence="3">
    <location>
        <begin position="6"/>
        <end position="196"/>
    </location>
</feature>
<name>A0A6L7G5A9_9RHOB</name>
<dbReference type="InterPro" id="IPR000780">
    <property type="entry name" value="CheR_MeTrfase"/>
</dbReference>
<dbReference type="InterPro" id="IPR000673">
    <property type="entry name" value="Sig_transdc_resp-reg_Me-estase"/>
</dbReference>
<dbReference type="Gene3D" id="3.40.50.150">
    <property type="entry name" value="Vaccinia Virus protein VP39"/>
    <property type="match status" value="1"/>
</dbReference>
<dbReference type="PRINTS" id="PR00996">
    <property type="entry name" value="CHERMTFRASE"/>
</dbReference>
<dbReference type="CDD" id="cd16434">
    <property type="entry name" value="CheB-CheR_fusion"/>
    <property type="match status" value="1"/>
</dbReference>
<feature type="compositionally biased region" description="Polar residues" evidence="2">
    <location>
        <begin position="696"/>
        <end position="711"/>
    </location>
</feature>
<keyword evidence="6" id="KW-1185">Reference proteome</keyword>
<dbReference type="InterPro" id="IPR035909">
    <property type="entry name" value="CheB_C"/>
</dbReference>
<dbReference type="AlphaFoldDB" id="A0A6L7G5A9"/>
<evidence type="ECO:0000256" key="1">
    <source>
        <dbReference type="PROSITE-ProRule" id="PRU00050"/>
    </source>
</evidence>
<dbReference type="GO" id="GO:0008757">
    <property type="term" value="F:S-adenosylmethionine-dependent methyltransferase activity"/>
    <property type="evidence" value="ECO:0007669"/>
    <property type="project" value="InterPro"/>
</dbReference>
<dbReference type="InterPro" id="IPR022642">
    <property type="entry name" value="CheR_C"/>
</dbReference>
<evidence type="ECO:0000259" key="4">
    <source>
        <dbReference type="PROSITE" id="PS50123"/>
    </source>
</evidence>
<evidence type="ECO:0000313" key="6">
    <source>
        <dbReference type="Proteomes" id="UP000477911"/>
    </source>
</evidence>
<accession>A0A6L7G5A9</accession>
<keyword evidence="1" id="KW-0378">Hydrolase</keyword>
<dbReference type="PANTHER" id="PTHR24422">
    <property type="entry name" value="CHEMOTAXIS PROTEIN METHYLTRANSFERASE"/>
    <property type="match status" value="1"/>
</dbReference>
<sequence length="862" mass="96523">METPDASSEMNLVAIGASAGGLEPLEHFFEAAPEHAGWCFVVIQHLSPDYRSMMDELLGRKSRLKIRHIQDGLALEADTIFLNRPNTMVELEGNRFRTRPYQDGDSLPRLSIDTFLTSLAARAPAHTAAVILSGSGNDGTRGAHMMRDKGSAVIVQSPTEAAFSSMPLAAISSGAVDRVLSAAEIPSALQEIFTGNRRQALSRQATETFDSGIFRLLEDRYRVDFSSYKPTNVMRRIERRQHLRGIGSQKEYIEILANDPGALDELYQDLLIGVTEFYRDPDGIATLRRKVLDLLAQDGEDDKPLRIWVPACASGEEAYTIAIELSEALIAAGSQRRFRVIATDVHRGSLERASTGVYPESALTKIPEELRLRYFEKRRNGYAIAQTLRQKIIFSVHDVLSDPPFMNLDLVSCRNLFIYLNDEPQSRVISMFLFGLRKEGYLFLGPSESLGKYASEFKVLDSRWRLFQKQSQKRTLDRTMLSSRFRAGAAVPPEHPGVEPRPVRRDLSIANDIAELRNRDLLMRAYDAMLKRYAPSSILITGDGIVLAWFGAASIFVDTMNNLADWTVEDIVHPDLHFALNVAMERLRQGQLDSYERQVHVDLGRGYSQSCVVHVEALDQRSRNKLMLVRLVLEDSAPTPDRNVIPLRNFDEGADQQEDMTLVTRRIQELERDLRLTEETLQHVTERLEASGEELQASNEELQASNEELQASNEELQSSNEELHAVNEELVSVSSEHERKIELLSELNANTELVLQILQVGVIFLDAQTRIRRFSQLVAEWFRLESHDVARSLTVVGPRLDFADLAKLAEDVARTGRTITASGTYEGRPLTVEVHPITAIPEEGVGAGVVVILGARPGLLTT</sequence>
<protein>
    <submittedName>
        <fullName evidence="5">Histidine kinase</fullName>
    </submittedName>
</protein>